<name>A0ABY8AM36_9GAMM</name>
<dbReference type="Gene3D" id="1.25.40.20">
    <property type="entry name" value="Ankyrin repeat-containing domain"/>
    <property type="match status" value="1"/>
</dbReference>
<evidence type="ECO:0000313" key="2">
    <source>
        <dbReference type="EMBL" id="WED41779.1"/>
    </source>
</evidence>
<evidence type="ECO:0000259" key="1">
    <source>
        <dbReference type="PROSITE" id="PS50181"/>
    </source>
</evidence>
<evidence type="ECO:0000313" key="3">
    <source>
        <dbReference type="Proteomes" id="UP001222087"/>
    </source>
</evidence>
<organism evidence="2 3">
    <name type="scientific">Legionella cardiaca</name>
    <dbReference type="NCBI Taxonomy" id="1071983"/>
    <lineage>
        <taxon>Bacteria</taxon>
        <taxon>Pseudomonadati</taxon>
        <taxon>Pseudomonadota</taxon>
        <taxon>Gammaproteobacteria</taxon>
        <taxon>Legionellales</taxon>
        <taxon>Legionellaceae</taxon>
        <taxon>Legionella</taxon>
    </lineage>
</organism>
<dbReference type="Proteomes" id="UP001222087">
    <property type="component" value="Chromosome"/>
</dbReference>
<reference evidence="2 3" key="1">
    <citation type="submission" date="2023-02" db="EMBL/GenBank/DDBJ databases">
        <title>Genome Sequence of L. cardiaca H63T.</title>
        <authorList>
            <person name="Lopez A.E."/>
            <person name="Cianciotto N.P."/>
        </authorList>
    </citation>
    <scope>NUCLEOTIDE SEQUENCE [LARGE SCALE GENOMIC DNA]</scope>
    <source>
        <strain evidence="2 3">H63</strain>
    </source>
</reference>
<gene>
    <name evidence="2" type="ORF">PXX05_07480</name>
</gene>
<dbReference type="SUPFAM" id="SSF48403">
    <property type="entry name" value="Ankyrin repeat"/>
    <property type="match status" value="1"/>
</dbReference>
<protein>
    <submittedName>
        <fullName evidence="2">Ankyrin repeat domain-containing protein</fullName>
    </submittedName>
</protein>
<sequence>MENLPVEVLLLIFAYLPSHGIAQIAATCTLWNTLTNEQVFWKQRCQRDFSAKAIKTIQKEHEESSWKKIYFYLRENTTKAYKRLMDVKAYSSRPDNELKLFAAALTGNTDRLHVLFDNEQLHLKDIFNVDNWDVTGEELLYPERHQQFGYELLEPYDSHACLLDFICLHQQQTVLDRLYSLALNERPENRLFWAVVCNQSQQELLTIMQETGSKVILLLSFTSRPSYEARLFELAVVFGHFELVKFLLEPYSNKSFELIKEALMIAVYRGHVEIVKYLHTCFTTIPTKEIGLYHYLIEIAASHGELSILEVLLSKHSMPSVLEKAFKAAVIGNCHLVLEALYKKYSAFFPQFFLQQMLFETLNADDPYRILCFLFDKGVDVFARDNFNRTIDNFCGKSQRLKNMVFCEIKIQNAIKLIKKQQEPWAFSPIISFSYLFTATTSFFQTNTSALLEEAYKLEPDYFCHRINVLMTNASCLHDKKTVAKLASLVQFLSMKMGFDITCRTQTSDCFFI</sequence>
<dbReference type="Gene3D" id="1.20.1280.50">
    <property type="match status" value="1"/>
</dbReference>
<dbReference type="PROSITE" id="PS50181">
    <property type="entry name" value="FBOX"/>
    <property type="match status" value="1"/>
</dbReference>
<keyword evidence="3" id="KW-1185">Reference proteome</keyword>
<dbReference type="InterPro" id="IPR036047">
    <property type="entry name" value="F-box-like_dom_sf"/>
</dbReference>
<dbReference type="SUPFAM" id="SSF81383">
    <property type="entry name" value="F-box domain"/>
    <property type="match status" value="1"/>
</dbReference>
<dbReference type="InterPro" id="IPR002110">
    <property type="entry name" value="Ankyrin_rpt"/>
</dbReference>
<dbReference type="Pfam" id="PF12796">
    <property type="entry name" value="Ank_2"/>
    <property type="match status" value="1"/>
</dbReference>
<dbReference type="EMBL" id="CP119078">
    <property type="protein sequence ID" value="WED41779.1"/>
    <property type="molecule type" value="Genomic_DNA"/>
</dbReference>
<accession>A0ABY8AM36</accession>
<dbReference type="RefSeq" id="WP_275087605.1">
    <property type="nucleotide sequence ID" value="NZ_CP119078.1"/>
</dbReference>
<dbReference type="Pfam" id="PF12937">
    <property type="entry name" value="F-box-like"/>
    <property type="match status" value="1"/>
</dbReference>
<feature type="domain" description="F-box" evidence="1">
    <location>
        <begin position="1"/>
        <end position="44"/>
    </location>
</feature>
<proteinExistence type="predicted"/>
<dbReference type="InterPro" id="IPR036770">
    <property type="entry name" value="Ankyrin_rpt-contain_sf"/>
</dbReference>
<dbReference type="InterPro" id="IPR001810">
    <property type="entry name" value="F-box_dom"/>
</dbReference>
<dbReference type="SMART" id="SM00256">
    <property type="entry name" value="FBOX"/>
    <property type="match status" value="1"/>
</dbReference>